<feature type="signal peptide" evidence="2">
    <location>
        <begin position="1"/>
        <end position="17"/>
    </location>
</feature>
<comment type="caution">
    <text evidence="3">The sequence shown here is derived from an EMBL/GenBank/DDBJ whole genome shotgun (WGS) entry which is preliminary data.</text>
</comment>
<evidence type="ECO:0000313" key="3">
    <source>
        <dbReference type="EMBL" id="KAK6497809.1"/>
    </source>
</evidence>
<feature type="compositionally biased region" description="Basic and acidic residues" evidence="1">
    <location>
        <begin position="115"/>
        <end position="136"/>
    </location>
</feature>
<feature type="compositionally biased region" description="Acidic residues" evidence="1">
    <location>
        <begin position="137"/>
        <end position="152"/>
    </location>
</feature>
<keyword evidence="2" id="KW-0732">Signal</keyword>
<name>A0AAV9VWH5_9PEZI</name>
<evidence type="ECO:0000313" key="4">
    <source>
        <dbReference type="Proteomes" id="UP001370758"/>
    </source>
</evidence>
<reference evidence="3 4" key="1">
    <citation type="submission" date="2023-08" db="EMBL/GenBank/DDBJ databases">
        <authorList>
            <person name="Palmer J.M."/>
        </authorList>
    </citation>
    <scope>NUCLEOTIDE SEQUENCE [LARGE SCALE GENOMIC DNA]</scope>
    <source>
        <strain evidence="3 4">TWF481</strain>
    </source>
</reference>
<organism evidence="3 4">
    <name type="scientific">Arthrobotrys musiformis</name>
    <dbReference type="NCBI Taxonomy" id="47236"/>
    <lineage>
        <taxon>Eukaryota</taxon>
        <taxon>Fungi</taxon>
        <taxon>Dikarya</taxon>
        <taxon>Ascomycota</taxon>
        <taxon>Pezizomycotina</taxon>
        <taxon>Orbiliomycetes</taxon>
        <taxon>Orbiliales</taxon>
        <taxon>Orbiliaceae</taxon>
        <taxon>Arthrobotrys</taxon>
    </lineage>
</organism>
<gene>
    <name evidence="3" type="ORF">TWF481_012211</name>
</gene>
<feature type="region of interest" description="Disordered" evidence="1">
    <location>
        <begin position="95"/>
        <end position="159"/>
    </location>
</feature>
<dbReference type="AlphaFoldDB" id="A0AAV9VWH5"/>
<protein>
    <submittedName>
        <fullName evidence="3">Uncharacterized protein</fullName>
    </submittedName>
</protein>
<accession>A0AAV9VWH5</accession>
<dbReference type="EMBL" id="JAVHJL010000009">
    <property type="protein sequence ID" value="KAK6497809.1"/>
    <property type="molecule type" value="Genomic_DNA"/>
</dbReference>
<feature type="chain" id="PRO_5043821746" evidence="2">
    <location>
        <begin position="18"/>
        <end position="468"/>
    </location>
</feature>
<proteinExistence type="predicted"/>
<sequence>MLLSHTMVGLILPITNAQLLTTKTNSTDVASALRKKVHRDAVANYLEYQLPYLRNIAPLINRIQSEAMNQFRVGWDEDIEEDYIRQMARRAAAAARREERRNQRAQQVDQEDEDDRPRPGMRFEDLMEQDERRDAGEVDDDDDDDDDDEEENNVPAIVGPSLTTLLENLQPVIGHLINRLNRINYNIVPYTPEAQRLEAGTPFNYRLLNEEARTQTVRALKKLVDLAHEGIEGWEIEINEHFAQDVDDYHERINGEIEPHGLLSMIEAMVLSINQSWVFGHDLRSIFAYIYGLTDYRPRRGRERDDGADYVLIDWNGAADYALNLEALVVGVAGFLAQFKADLNAAFKFLPKTLSGPFIPQALAIADDIIANLNFYHRLLTTFSRNVQGMADRPFGATTDQRHFQMIRGRERAQQEMNALDRLHQFNQGNQAAILNQFNEQNQGNPLNQGDFVEQMNELNRGGQLDGM</sequence>
<dbReference type="Proteomes" id="UP001370758">
    <property type="component" value="Unassembled WGS sequence"/>
</dbReference>
<evidence type="ECO:0000256" key="2">
    <source>
        <dbReference type="SAM" id="SignalP"/>
    </source>
</evidence>
<keyword evidence="4" id="KW-1185">Reference proteome</keyword>
<evidence type="ECO:0000256" key="1">
    <source>
        <dbReference type="SAM" id="MobiDB-lite"/>
    </source>
</evidence>